<name>A0A1N7I8A9_9FLAO</name>
<evidence type="ECO:0000313" key="1">
    <source>
        <dbReference type="EMBL" id="SIS33308.1"/>
    </source>
</evidence>
<proteinExistence type="predicted"/>
<organism evidence="1 2">
    <name type="scientific">Chryseobacterium shigense</name>
    <dbReference type="NCBI Taxonomy" id="297244"/>
    <lineage>
        <taxon>Bacteria</taxon>
        <taxon>Pseudomonadati</taxon>
        <taxon>Bacteroidota</taxon>
        <taxon>Flavobacteriia</taxon>
        <taxon>Flavobacteriales</taxon>
        <taxon>Weeksellaceae</taxon>
        <taxon>Chryseobacterium group</taxon>
        <taxon>Chryseobacterium</taxon>
    </lineage>
</organism>
<dbReference type="AlphaFoldDB" id="A0A1N7I8A9"/>
<dbReference type="Proteomes" id="UP000186373">
    <property type="component" value="Unassembled WGS sequence"/>
</dbReference>
<accession>A0A1N7I8A9</accession>
<sequence length="81" mass="9641">MEVHEYIIMLKVKPDFEQIKLVTKKNLYVGDYLNFSDHLLAETFASEFKTTNFKIIDRIFSVEFDELYISLEPSLKNITFQ</sequence>
<protein>
    <submittedName>
        <fullName evidence="1">Uncharacterized protein</fullName>
    </submittedName>
</protein>
<keyword evidence="2" id="KW-1185">Reference proteome</keyword>
<evidence type="ECO:0000313" key="2">
    <source>
        <dbReference type="Proteomes" id="UP000186373"/>
    </source>
</evidence>
<gene>
    <name evidence="1" type="ORF">SAMN05421639_102581</name>
</gene>
<dbReference type="EMBL" id="FTNY01000002">
    <property type="protein sequence ID" value="SIS33308.1"/>
    <property type="molecule type" value="Genomic_DNA"/>
</dbReference>
<reference evidence="2" key="1">
    <citation type="submission" date="2017-01" db="EMBL/GenBank/DDBJ databases">
        <authorList>
            <person name="Varghese N."/>
            <person name="Submissions S."/>
        </authorList>
    </citation>
    <scope>NUCLEOTIDE SEQUENCE [LARGE SCALE GENOMIC DNA]</scope>
    <source>
        <strain evidence="2">DSM 17126</strain>
    </source>
</reference>